<reference evidence="1 3" key="1">
    <citation type="submission" date="2023-03" db="EMBL/GenBank/DDBJ databases">
        <authorList>
            <person name="Shen W."/>
            <person name="Cai J."/>
        </authorList>
    </citation>
    <scope>NUCLEOTIDE SEQUENCE</scope>
    <source>
        <strain evidence="2 3">B516</strain>
        <strain evidence="1">K72-2</strain>
    </source>
</reference>
<organism evidence="1 4">
    <name type="scientific">Enterococcus casseliflavus</name>
    <name type="common">Enterococcus flavescens</name>
    <dbReference type="NCBI Taxonomy" id="37734"/>
    <lineage>
        <taxon>Bacteria</taxon>
        <taxon>Bacillati</taxon>
        <taxon>Bacillota</taxon>
        <taxon>Bacilli</taxon>
        <taxon>Lactobacillales</taxon>
        <taxon>Enterococcaceae</taxon>
        <taxon>Enterococcus</taxon>
    </lineage>
</organism>
<evidence type="ECO:0000313" key="1">
    <source>
        <dbReference type="EMBL" id="MDT2965253.1"/>
    </source>
</evidence>
<evidence type="ECO:0000313" key="2">
    <source>
        <dbReference type="EMBL" id="MDT2981432.1"/>
    </source>
</evidence>
<gene>
    <name evidence="1" type="ORF">P7I32_11570</name>
    <name evidence="2" type="ORF">P7I34_02075</name>
</gene>
<proteinExistence type="predicted"/>
<dbReference type="Proteomes" id="UP001253851">
    <property type="component" value="Unassembled WGS sequence"/>
</dbReference>
<name>A0AAQ1HR87_ENTCA</name>
<evidence type="ECO:0000313" key="4">
    <source>
        <dbReference type="Proteomes" id="UP001268896"/>
    </source>
</evidence>
<dbReference type="AlphaFoldDB" id="A0AAQ1HR87"/>
<accession>A0AAQ1HR87</accession>
<sequence>MNNKQVVENELVISLDKMDETEMMALCQQYIAAIDDSQVLFALLKKVQASKAAVSK</sequence>
<dbReference type="EMBL" id="JARQDV010000006">
    <property type="protein sequence ID" value="MDT2965253.1"/>
    <property type="molecule type" value="Genomic_DNA"/>
</dbReference>
<dbReference type="GeneID" id="61006871"/>
<evidence type="ECO:0000313" key="3">
    <source>
        <dbReference type="Proteomes" id="UP001253851"/>
    </source>
</evidence>
<comment type="caution">
    <text evidence="1">The sequence shown here is derived from an EMBL/GenBank/DDBJ whole genome shotgun (WGS) entry which is preliminary data.</text>
</comment>
<dbReference type="EMBL" id="JARQDZ010000001">
    <property type="protein sequence ID" value="MDT2981432.1"/>
    <property type="molecule type" value="Genomic_DNA"/>
</dbReference>
<dbReference type="RefSeq" id="WP_005225698.1">
    <property type="nucleotide sequence ID" value="NZ_BJMG01000001.1"/>
</dbReference>
<protein>
    <submittedName>
        <fullName evidence="1">Uncharacterized protein</fullName>
    </submittedName>
</protein>
<dbReference type="Proteomes" id="UP001268896">
    <property type="component" value="Unassembled WGS sequence"/>
</dbReference>